<organism evidence="1 2">
    <name type="scientific">Daphnia magna</name>
    <dbReference type="NCBI Taxonomy" id="35525"/>
    <lineage>
        <taxon>Eukaryota</taxon>
        <taxon>Metazoa</taxon>
        <taxon>Ecdysozoa</taxon>
        <taxon>Arthropoda</taxon>
        <taxon>Crustacea</taxon>
        <taxon>Branchiopoda</taxon>
        <taxon>Diplostraca</taxon>
        <taxon>Cladocera</taxon>
        <taxon>Anomopoda</taxon>
        <taxon>Daphniidae</taxon>
        <taxon>Daphnia</taxon>
    </lineage>
</organism>
<dbReference type="EMBL" id="JAOYFB010000005">
    <property type="protein sequence ID" value="KAK4016930.1"/>
    <property type="molecule type" value="Genomic_DNA"/>
</dbReference>
<name>A0ABQ9ZW99_9CRUS</name>
<comment type="caution">
    <text evidence="1">The sequence shown here is derived from an EMBL/GenBank/DDBJ whole genome shotgun (WGS) entry which is preliminary data.</text>
</comment>
<sequence>MYRSLVCFGSGKEIIEAAVVVQHRPSSCQEVNGLTAGHFPPPPPPSPHMPSLYQVNTMIQSKVEMPISERPGYSFFVYTGRRKEIDGYLYTTVHLFGDSTRNKSTFYIVLCEEFVSRSQVPGQPNPPTRLLFNEKKKYNQTENGESPTLKRNPFCCLHPLSTCIFRHFKTLFQPPPHQTLILKPKEK</sequence>
<evidence type="ECO:0008006" key="3">
    <source>
        <dbReference type="Google" id="ProtNLM"/>
    </source>
</evidence>
<accession>A0ABQ9ZW99</accession>
<gene>
    <name evidence="1" type="ORF">OUZ56_031890</name>
</gene>
<dbReference type="Proteomes" id="UP001234178">
    <property type="component" value="Unassembled WGS sequence"/>
</dbReference>
<proteinExistence type="predicted"/>
<evidence type="ECO:0000313" key="2">
    <source>
        <dbReference type="Proteomes" id="UP001234178"/>
    </source>
</evidence>
<evidence type="ECO:0000313" key="1">
    <source>
        <dbReference type="EMBL" id="KAK4016930.1"/>
    </source>
</evidence>
<reference evidence="1 2" key="1">
    <citation type="journal article" date="2023" name="Nucleic Acids Res.">
        <title>The hologenome of Daphnia magna reveals possible DNA methylation and microbiome-mediated evolution of the host genome.</title>
        <authorList>
            <person name="Chaturvedi A."/>
            <person name="Li X."/>
            <person name="Dhandapani V."/>
            <person name="Marshall H."/>
            <person name="Kissane S."/>
            <person name="Cuenca-Cambronero M."/>
            <person name="Asole G."/>
            <person name="Calvet F."/>
            <person name="Ruiz-Romero M."/>
            <person name="Marangio P."/>
            <person name="Guigo R."/>
            <person name="Rago D."/>
            <person name="Mirbahai L."/>
            <person name="Eastwood N."/>
            <person name="Colbourne J.K."/>
            <person name="Zhou J."/>
            <person name="Mallon E."/>
            <person name="Orsini L."/>
        </authorList>
    </citation>
    <scope>NUCLEOTIDE SEQUENCE [LARGE SCALE GENOMIC DNA]</scope>
    <source>
        <strain evidence="1">LRV0_1</strain>
    </source>
</reference>
<protein>
    <recommendedName>
        <fullName evidence="3">UDENN domain-containing protein</fullName>
    </recommendedName>
</protein>
<keyword evidence="2" id="KW-1185">Reference proteome</keyword>